<evidence type="ECO:0000256" key="7">
    <source>
        <dbReference type="ARBA" id="ARBA00071260"/>
    </source>
</evidence>
<dbReference type="EMBL" id="VXAW01004905">
    <property type="protein sequence ID" value="NXM01007.1"/>
    <property type="molecule type" value="Genomic_DNA"/>
</dbReference>
<keyword evidence="9" id="KW-0175">Coiled coil</keyword>
<dbReference type="Pfam" id="PF19056">
    <property type="entry name" value="WD40_2"/>
    <property type="match status" value="1"/>
</dbReference>
<dbReference type="GO" id="GO:0030036">
    <property type="term" value="P:actin cytoskeleton organization"/>
    <property type="evidence" value="ECO:0007669"/>
    <property type="project" value="TreeGrafter"/>
</dbReference>
<feature type="coiled-coil region" evidence="9">
    <location>
        <begin position="448"/>
        <end position="481"/>
    </location>
</feature>
<dbReference type="InterPro" id="IPR035899">
    <property type="entry name" value="DBL_dom_sf"/>
</dbReference>
<dbReference type="SMART" id="SM00325">
    <property type="entry name" value="RhoGEF"/>
    <property type="match status" value="1"/>
</dbReference>
<dbReference type="SUPFAM" id="SSF50729">
    <property type="entry name" value="PH domain-like"/>
    <property type="match status" value="1"/>
</dbReference>
<dbReference type="SUPFAM" id="SSF48065">
    <property type="entry name" value="DBL homology domain (DH-domain)"/>
    <property type="match status" value="1"/>
</dbReference>
<dbReference type="GO" id="GO:0005829">
    <property type="term" value="C:cytosol"/>
    <property type="evidence" value="ECO:0007669"/>
    <property type="project" value="TreeGrafter"/>
</dbReference>
<keyword evidence="13" id="KW-1185">Reference proteome</keyword>
<dbReference type="InterPro" id="IPR000219">
    <property type="entry name" value="DH_dom"/>
</dbReference>
<dbReference type="PROSITE" id="PS50010">
    <property type="entry name" value="DH_2"/>
    <property type="match status" value="1"/>
</dbReference>
<dbReference type="Gene3D" id="2.30.29.30">
    <property type="entry name" value="Pleckstrin-homology domain (PH domain)/Phosphotyrosine-binding domain (PTB)"/>
    <property type="match status" value="1"/>
</dbReference>
<dbReference type="FunFam" id="2.30.29.30:FF:000200">
    <property type="entry name" value="Rho guanine nucleotide exchange factor (GEF) 10-like a"/>
    <property type="match status" value="1"/>
</dbReference>
<dbReference type="FunFam" id="2.130.10.10:FF:000405">
    <property type="entry name" value="rho guanine nucleotide exchange factor 10-like protein isoform X1"/>
    <property type="match status" value="1"/>
</dbReference>
<feature type="region of interest" description="Disordered" evidence="10">
    <location>
        <begin position="831"/>
        <end position="852"/>
    </location>
</feature>
<evidence type="ECO:0000313" key="12">
    <source>
        <dbReference type="EMBL" id="NXM01007.1"/>
    </source>
</evidence>
<evidence type="ECO:0000256" key="2">
    <source>
        <dbReference type="ARBA" id="ARBA00022490"/>
    </source>
</evidence>
<reference evidence="12 13" key="1">
    <citation type="submission" date="2019-09" db="EMBL/GenBank/DDBJ databases">
        <title>Bird 10,000 Genomes (B10K) Project - Family phase.</title>
        <authorList>
            <person name="Zhang G."/>
        </authorList>
    </citation>
    <scope>NUCLEOTIDE SEQUENCE [LARGE SCALE GENOMIC DNA]</scope>
    <source>
        <strain evidence="12">B10K-DU-001-37</strain>
        <tissue evidence="12">Muscle</tissue>
    </source>
</reference>
<dbReference type="FunFam" id="1.20.900.10:FF:000003">
    <property type="entry name" value="Rho guanine nucleotide exchange factor 10 like"/>
    <property type="match status" value="1"/>
</dbReference>
<evidence type="ECO:0000256" key="4">
    <source>
        <dbReference type="ARBA" id="ARBA00022658"/>
    </source>
</evidence>
<evidence type="ECO:0000259" key="11">
    <source>
        <dbReference type="PROSITE" id="PS50010"/>
    </source>
</evidence>
<gene>
    <name evidence="12" type="primary">Arhgef10l</name>
    <name evidence="12" type="ORF">TYRSAV_R07312</name>
</gene>
<dbReference type="Pfam" id="PF19057">
    <property type="entry name" value="PH_19"/>
    <property type="match status" value="1"/>
</dbReference>
<comment type="caution">
    <text evidence="12">The sequence shown here is derived from an EMBL/GenBank/DDBJ whole genome shotgun (WGS) entry which is preliminary data.</text>
</comment>
<comment type="function">
    <text evidence="5">Acts as a guanine nucleotide exchange factor (GEF) for RHOA, RHOB and RHOC.</text>
</comment>
<keyword evidence="2" id="KW-0963">Cytoplasm</keyword>
<dbReference type="InterPro" id="IPR011993">
    <property type="entry name" value="PH-like_dom_sf"/>
</dbReference>
<dbReference type="AlphaFoldDB" id="A0A7L0XAS6"/>
<dbReference type="Gene3D" id="1.20.900.10">
    <property type="entry name" value="Dbl homology (DH) domain"/>
    <property type="match status" value="2"/>
</dbReference>
<evidence type="ECO:0000256" key="5">
    <source>
        <dbReference type="ARBA" id="ARBA00055620"/>
    </source>
</evidence>
<name>A0A7L0XAS6_TYRSA</name>
<evidence type="ECO:0000256" key="3">
    <source>
        <dbReference type="ARBA" id="ARBA00022553"/>
    </source>
</evidence>
<feature type="compositionally biased region" description="Basic and acidic residues" evidence="10">
    <location>
        <begin position="143"/>
        <end position="165"/>
    </location>
</feature>
<comment type="subcellular location">
    <subcellularLocation>
        <location evidence="1">Cytoplasm</location>
    </subcellularLocation>
</comment>
<feature type="region of interest" description="Disordered" evidence="10">
    <location>
        <begin position="139"/>
        <end position="199"/>
    </location>
</feature>
<feature type="non-terminal residue" evidence="12">
    <location>
        <position position="1"/>
    </location>
</feature>
<evidence type="ECO:0000256" key="9">
    <source>
        <dbReference type="SAM" id="Coils"/>
    </source>
</evidence>
<evidence type="ECO:0000313" key="13">
    <source>
        <dbReference type="Proteomes" id="UP000537779"/>
    </source>
</evidence>
<evidence type="ECO:0000256" key="8">
    <source>
        <dbReference type="ARBA" id="ARBA00075686"/>
    </source>
</evidence>
<keyword evidence="3" id="KW-0597">Phosphoprotein</keyword>
<dbReference type="Gene3D" id="2.130.10.10">
    <property type="entry name" value="YVTN repeat-like/Quinoprotein amine dehydrogenase"/>
    <property type="match status" value="1"/>
</dbReference>
<evidence type="ECO:0000256" key="1">
    <source>
        <dbReference type="ARBA" id="ARBA00004496"/>
    </source>
</evidence>
<dbReference type="InterPro" id="IPR036322">
    <property type="entry name" value="WD40_repeat_dom_sf"/>
</dbReference>
<feature type="region of interest" description="Disordered" evidence="10">
    <location>
        <begin position="1"/>
        <end position="105"/>
    </location>
</feature>
<evidence type="ECO:0000256" key="10">
    <source>
        <dbReference type="SAM" id="MobiDB-lite"/>
    </source>
</evidence>
<dbReference type="GO" id="GO:0005085">
    <property type="term" value="F:guanyl-nucleotide exchange factor activity"/>
    <property type="evidence" value="ECO:0007669"/>
    <property type="project" value="UniProtKB-KW"/>
</dbReference>
<dbReference type="Proteomes" id="UP000537779">
    <property type="component" value="Unassembled WGS sequence"/>
</dbReference>
<dbReference type="PANTHER" id="PTHR12877">
    <property type="entry name" value="RHO GUANINE NUCLEOTIDE EXCHANGE FACTOR"/>
    <property type="match status" value="1"/>
</dbReference>
<accession>A0A7L0XAS6</accession>
<dbReference type="Pfam" id="PF00621">
    <property type="entry name" value="RhoGEF"/>
    <property type="match status" value="1"/>
</dbReference>
<dbReference type="GO" id="GO:0032933">
    <property type="term" value="P:SREBP signaling pathway"/>
    <property type="evidence" value="ECO:0007669"/>
    <property type="project" value="TreeGrafter"/>
</dbReference>
<dbReference type="GO" id="GO:0051496">
    <property type="term" value="P:positive regulation of stress fiber assembly"/>
    <property type="evidence" value="ECO:0007669"/>
    <property type="project" value="UniProtKB-ARBA"/>
</dbReference>
<dbReference type="InterPro" id="IPR039919">
    <property type="entry name" value="ARHGEF10/ARHGEF17"/>
</dbReference>
<organism evidence="12 13">
    <name type="scientific">Tyrannus savana</name>
    <name type="common">Fork-tailed flycatcher</name>
    <name type="synonym">Muscivora tyrannus</name>
    <dbReference type="NCBI Taxonomy" id="137541"/>
    <lineage>
        <taxon>Eukaryota</taxon>
        <taxon>Metazoa</taxon>
        <taxon>Chordata</taxon>
        <taxon>Craniata</taxon>
        <taxon>Vertebrata</taxon>
        <taxon>Euteleostomi</taxon>
        <taxon>Archelosauria</taxon>
        <taxon>Archosauria</taxon>
        <taxon>Dinosauria</taxon>
        <taxon>Saurischia</taxon>
        <taxon>Theropoda</taxon>
        <taxon>Coelurosauria</taxon>
        <taxon>Aves</taxon>
        <taxon>Neognathae</taxon>
        <taxon>Neoaves</taxon>
        <taxon>Telluraves</taxon>
        <taxon>Australaves</taxon>
        <taxon>Passeriformes</taxon>
        <taxon>Tyrannidae</taxon>
        <taxon>Tyrannus</taxon>
    </lineage>
</organism>
<dbReference type="GO" id="GO:0051056">
    <property type="term" value="P:regulation of small GTPase mediated signal transduction"/>
    <property type="evidence" value="ECO:0007669"/>
    <property type="project" value="UniProtKB-ARBA"/>
</dbReference>
<feature type="non-terminal residue" evidence="12">
    <location>
        <position position="1223"/>
    </location>
</feature>
<dbReference type="InterPro" id="IPR015943">
    <property type="entry name" value="WD40/YVTN_repeat-like_dom_sf"/>
</dbReference>
<proteinExistence type="predicted"/>
<protein>
    <recommendedName>
        <fullName evidence="7">Rho guanine nucleotide exchange factor 10-like protein</fullName>
    </recommendedName>
    <alternativeName>
        <fullName evidence="8">GrinchGEF</fullName>
    </alternativeName>
</protein>
<feature type="region of interest" description="Disordered" evidence="10">
    <location>
        <begin position="1094"/>
        <end position="1118"/>
    </location>
</feature>
<feature type="compositionally biased region" description="Acidic residues" evidence="10">
    <location>
        <begin position="30"/>
        <end position="53"/>
    </location>
</feature>
<sequence>CPPLPCPVFPTAGAAVPPEPPSPVPVVGEDVGEAFDFEDSEEEEEEEEEEDSAADPGGDVVLRAPPRRRRGTSSGGGESTIPAVSPMAPVRMSNGEAGGDPHIRTQTWKRESICRGERFSFPEVEDDVIYDDVPCESLDAEQDAGRERSLIYEEVQRGEGSRISEDLGWSSSEFESYSEDSAEESKAEPTKHRASFQPKLSPDLNRLKERYARTKRDILALRVGGKDMQELKQKYDWKMTQLMKAAKSGTKDGLEKTKIAVMRKVTFLHRKETPGDSEEEDTGFLEVTVSDMKHPPPELGPMPEGLSPQQVVRRHILGSIVQSERSYVESLKRILQDYRNPLLEMEPKVLSARKCQVVFFRLKEILQCHSMFQIALASRVAEWDSAEKIGDLFVASFSKSMVLDVYSDYVNNFTTAMSLIKKACLTKPAFLDFLKDMLKNTPKGHADRLSLQLALTELETLAEKLNEQKRLADQVAEIQQLSKSISDRSSLNKLLSSGQRQLLLCETLTETVYGDRGQLIKSKERKVFLLNDMLVCANINFKGQLEISSLVPLGPKYVLKWSTALPQVQVVEVGQESGAYDKDNVVIHNAGAKRHAPAGQASHNKVYLGPPRLFQELQDLQKDLAVVEQITLLISTLHGTYQNLNMTVAQDWCLALQRMMKVKEEEIHSANKCRLRLLLPGKPDKSGRPISVMVVFITPSPLSKISWVNRLHLAKIGLREENQPGWLCPDEDKKSKAPFWCPILSCHMPAFSSKALDLQLGAAVHNPVQSSLLGFSAVSTSLPQGYLWVGGGQEGAGGQVEIFSLNRAVPRTVKSFPVASPVLCMEYIPEPEEGDPPGCQEPRASEQPPSAPHPTVCLGLQDGSILVYGSVDTGTPCLLSCKSPGMQPILCLRHSPEFLFAGLQDGTVAAYPRSNGGLWEPAVPPTRLAVGSGPVRALLTLEDTLWASCANQVTVLEATTLRAQQTFEAHPEAEASVTHMVKAGSGVWMAFSSGSSIRLFHTETLEHLQEINIATRTTFVLPGQKHVRVTSLLICQGSLWVGTDQGIIVLLPVPRLEGIPKITGKGMVSLNGHAGPVEFLAVALSTLAPDVLKGDREEEEEAGEEEKAPELDGPPPRELRKKGILLQYRLRSTSHLPGQLLSVRDAPPGAPAHTEEDGSIYEMADDPDVWVRSRPCARDTPRKEISSVAIVSGGRGYRNFGGDGPRRGDSDSALLIWQVPLML</sequence>
<dbReference type="CDD" id="cd00160">
    <property type="entry name" value="RhoGEF"/>
    <property type="match status" value="1"/>
</dbReference>
<comment type="subunit">
    <text evidence="6">Interacts with RHOA, RHOB and RHOC.</text>
</comment>
<feature type="domain" description="DH" evidence="11">
    <location>
        <begin position="312"/>
        <end position="455"/>
    </location>
</feature>
<keyword evidence="4" id="KW-0344">Guanine-nucleotide releasing factor</keyword>
<evidence type="ECO:0000256" key="6">
    <source>
        <dbReference type="ARBA" id="ARBA00061960"/>
    </source>
</evidence>
<dbReference type="PANTHER" id="PTHR12877:SF16">
    <property type="entry name" value="RHO GUANINE NUCLEOTIDE EXCHANGE FACTOR 10-LIKE PROTEIN"/>
    <property type="match status" value="1"/>
</dbReference>
<dbReference type="SUPFAM" id="SSF50978">
    <property type="entry name" value="WD40 repeat-like"/>
    <property type="match status" value="1"/>
</dbReference>
<feature type="compositionally biased region" description="Basic and acidic residues" evidence="10">
    <location>
        <begin position="1105"/>
        <end position="1118"/>
    </location>
</feature>